<protein>
    <recommendedName>
        <fullName evidence="3">phospholipase D</fullName>
        <ecNumber evidence="3">3.1.4.4</ecNumber>
    </recommendedName>
</protein>
<evidence type="ECO:0000256" key="1">
    <source>
        <dbReference type="ARBA" id="ARBA00000798"/>
    </source>
</evidence>
<feature type="domain" description="Phospholipase D-like" evidence="8">
    <location>
        <begin position="149"/>
        <end position="216"/>
    </location>
</feature>
<reference evidence="9 10" key="1">
    <citation type="submission" date="2024-01" db="EMBL/GenBank/DDBJ databases">
        <title>Uliginosibacterium soil sp. nov.</title>
        <authorList>
            <person name="Lv Y."/>
        </authorList>
    </citation>
    <scope>NUCLEOTIDE SEQUENCE [LARGE SCALE GENOMIC DNA]</scope>
    <source>
        <strain evidence="9 10">H3</strain>
    </source>
</reference>
<keyword evidence="5" id="KW-0442">Lipid degradation</keyword>
<feature type="region of interest" description="Disordered" evidence="7">
    <location>
        <begin position="1"/>
        <end position="31"/>
    </location>
</feature>
<evidence type="ECO:0000313" key="9">
    <source>
        <dbReference type="EMBL" id="MEC5387736.1"/>
    </source>
</evidence>
<dbReference type="InterPro" id="IPR051406">
    <property type="entry name" value="PLD_domain"/>
</dbReference>
<sequence length="242" mass="27505">MPKNTKQNLNETRIPNPEISESTLDAPNDFSTNSKDGSIRVYFRNVKKRLIDHINEADVIFGCVSWITDMEIIKAMQKKCVMLVVQKEVFLKPSANGNAWMQALQAEYAKLSCCLELHSIDNAIGEKAYYFFDPADPVTCVGSIKSKEEFAHPLMHNKFLVFAKWNESMPTKTDRYAIWTGSFNFSSNASVSLENSLYINNSEIVEAYFQEFGQIWMLSEPLDWTSESVAPFMNFDGLTTSS</sequence>
<gene>
    <name evidence="9" type="ORF">VVD49_18530</name>
</gene>
<proteinExistence type="inferred from homology"/>
<comment type="catalytic activity">
    <reaction evidence="1">
        <text>a 1,2-diacyl-sn-glycero-3-phosphocholine + H2O = a 1,2-diacyl-sn-glycero-3-phosphate + choline + H(+)</text>
        <dbReference type="Rhea" id="RHEA:14445"/>
        <dbReference type="ChEBI" id="CHEBI:15354"/>
        <dbReference type="ChEBI" id="CHEBI:15377"/>
        <dbReference type="ChEBI" id="CHEBI:15378"/>
        <dbReference type="ChEBI" id="CHEBI:57643"/>
        <dbReference type="ChEBI" id="CHEBI:58608"/>
        <dbReference type="EC" id="3.1.4.4"/>
    </reaction>
</comment>
<comment type="similarity">
    <text evidence="2">Belongs to the phospholipase D family.</text>
</comment>
<dbReference type="InterPro" id="IPR025202">
    <property type="entry name" value="PLD-like_dom"/>
</dbReference>
<name>A0ABU6K7Q1_9RHOO</name>
<evidence type="ECO:0000313" key="10">
    <source>
        <dbReference type="Proteomes" id="UP001331561"/>
    </source>
</evidence>
<accession>A0ABU6K7Q1</accession>
<evidence type="ECO:0000256" key="3">
    <source>
        <dbReference type="ARBA" id="ARBA00012027"/>
    </source>
</evidence>
<evidence type="ECO:0000256" key="5">
    <source>
        <dbReference type="ARBA" id="ARBA00022963"/>
    </source>
</evidence>
<evidence type="ECO:0000256" key="7">
    <source>
        <dbReference type="SAM" id="MobiDB-lite"/>
    </source>
</evidence>
<evidence type="ECO:0000259" key="8">
    <source>
        <dbReference type="Pfam" id="PF13091"/>
    </source>
</evidence>
<dbReference type="EMBL" id="JAYXHS010000004">
    <property type="protein sequence ID" value="MEC5387736.1"/>
    <property type="molecule type" value="Genomic_DNA"/>
</dbReference>
<dbReference type="EC" id="3.1.4.4" evidence="3"/>
<dbReference type="PANTHER" id="PTHR43856">
    <property type="entry name" value="CARDIOLIPIN HYDROLASE"/>
    <property type="match status" value="1"/>
</dbReference>
<dbReference type="PANTHER" id="PTHR43856:SF1">
    <property type="entry name" value="MITOCHONDRIAL CARDIOLIPIN HYDROLASE"/>
    <property type="match status" value="1"/>
</dbReference>
<dbReference type="RefSeq" id="WP_327600710.1">
    <property type="nucleotide sequence ID" value="NZ_JAYXHS010000004.1"/>
</dbReference>
<evidence type="ECO:0000256" key="4">
    <source>
        <dbReference type="ARBA" id="ARBA00022801"/>
    </source>
</evidence>
<evidence type="ECO:0000256" key="2">
    <source>
        <dbReference type="ARBA" id="ARBA00008664"/>
    </source>
</evidence>
<comment type="caution">
    <text evidence="9">The sequence shown here is derived from an EMBL/GenBank/DDBJ whole genome shotgun (WGS) entry which is preliminary data.</text>
</comment>
<keyword evidence="10" id="KW-1185">Reference proteome</keyword>
<organism evidence="9 10">
    <name type="scientific">Uliginosibacterium silvisoli</name>
    <dbReference type="NCBI Taxonomy" id="3114758"/>
    <lineage>
        <taxon>Bacteria</taxon>
        <taxon>Pseudomonadati</taxon>
        <taxon>Pseudomonadota</taxon>
        <taxon>Betaproteobacteria</taxon>
        <taxon>Rhodocyclales</taxon>
        <taxon>Zoogloeaceae</taxon>
        <taxon>Uliginosibacterium</taxon>
    </lineage>
</organism>
<dbReference type="Gene3D" id="3.30.870.10">
    <property type="entry name" value="Endonuclease Chain A"/>
    <property type="match status" value="1"/>
</dbReference>
<dbReference type="SUPFAM" id="SSF56024">
    <property type="entry name" value="Phospholipase D/nuclease"/>
    <property type="match status" value="1"/>
</dbReference>
<dbReference type="Pfam" id="PF13091">
    <property type="entry name" value="PLDc_2"/>
    <property type="match status" value="1"/>
</dbReference>
<keyword evidence="6" id="KW-0443">Lipid metabolism</keyword>
<keyword evidence="4" id="KW-0378">Hydrolase</keyword>
<evidence type="ECO:0000256" key="6">
    <source>
        <dbReference type="ARBA" id="ARBA00023098"/>
    </source>
</evidence>
<dbReference type="Proteomes" id="UP001331561">
    <property type="component" value="Unassembled WGS sequence"/>
</dbReference>